<feature type="region of interest" description="Disordered" evidence="1">
    <location>
        <begin position="1"/>
        <end position="39"/>
    </location>
</feature>
<accession>A0ABS2VRW6</accession>
<dbReference type="EMBL" id="JAFFZS010000012">
    <property type="protein sequence ID" value="MBN0045868.1"/>
    <property type="molecule type" value="Genomic_DNA"/>
</dbReference>
<keyword evidence="3" id="KW-1185">Reference proteome</keyword>
<dbReference type="Pfam" id="PF14435">
    <property type="entry name" value="SUKH-4"/>
    <property type="match status" value="1"/>
</dbReference>
<feature type="compositionally biased region" description="Basic residues" evidence="1">
    <location>
        <begin position="201"/>
        <end position="211"/>
    </location>
</feature>
<name>A0ABS2VRW6_STRAS</name>
<evidence type="ECO:0000313" key="2">
    <source>
        <dbReference type="EMBL" id="MBN0045868.1"/>
    </source>
</evidence>
<gene>
    <name evidence="2" type="ORF">JS756_17505</name>
</gene>
<proteinExistence type="predicted"/>
<dbReference type="Proteomes" id="UP000788262">
    <property type="component" value="Unassembled WGS sequence"/>
</dbReference>
<comment type="caution">
    <text evidence="2">The sequence shown here is derived from an EMBL/GenBank/DDBJ whole genome shotgun (WGS) entry which is preliminary data.</text>
</comment>
<dbReference type="InterPro" id="IPR025851">
    <property type="entry name" value="SUKH-4"/>
</dbReference>
<evidence type="ECO:0000256" key="1">
    <source>
        <dbReference type="SAM" id="MobiDB-lite"/>
    </source>
</evidence>
<feature type="region of interest" description="Disordered" evidence="1">
    <location>
        <begin position="181"/>
        <end position="226"/>
    </location>
</feature>
<protein>
    <submittedName>
        <fullName evidence="2">SUKH-4 family immunity protein</fullName>
    </submittedName>
</protein>
<evidence type="ECO:0000313" key="3">
    <source>
        <dbReference type="Proteomes" id="UP000788262"/>
    </source>
</evidence>
<sequence length="226" mass="24134">MSTSTMTPDASELHGPTSAARGRWTPAPGSVAPATRSGLSLDLPPRLLDDAFGRGRIVRFEDFDFPPALTHEPTRRFLRDVGLPEYAPGFALDLDAPLRPLTEYAADEYPDRRVPPLPAGADLRLCLGGLTGGTHAVLDGPTGRVLAWSGSGRAPRPLEADVAALAFTLWQSTRTAARTVAGLDRTPLPAGDVPQADAAPRRRPRPGRRGTRCAAPGRRRQVDGRP</sequence>
<organism evidence="2 3">
    <name type="scientific">Streptomyces actuosus</name>
    <dbReference type="NCBI Taxonomy" id="1885"/>
    <lineage>
        <taxon>Bacteria</taxon>
        <taxon>Bacillati</taxon>
        <taxon>Actinomycetota</taxon>
        <taxon>Actinomycetes</taxon>
        <taxon>Kitasatosporales</taxon>
        <taxon>Streptomycetaceae</taxon>
        <taxon>Streptomyces</taxon>
    </lineage>
</organism>
<reference evidence="2 3" key="1">
    <citation type="submission" date="2021-02" db="EMBL/GenBank/DDBJ databases">
        <title>Whole genome sequencing of Streptomyces actuosus VRA1.</title>
        <authorList>
            <person name="Sen G."/>
            <person name="Sen A."/>
        </authorList>
    </citation>
    <scope>NUCLEOTIDE SEQUENCE [LARGE SCALE GENOMIC DNA]</scope>
    <source>
        <strain evidence="2 3">VRA1</strain>
    </source>
</reference>
<dbReference type="RefSeq" id="WP_205384029.1">
    <property type="nucleotide sequence ID" value="NZ_JAFFZS010000012.1"/>
</dbReference>